<reference evidence="12" key="1">
    <citation type="submission" date="2017-04" db="EMBL/GenBank/DDBJ databases">
        <authorList>
            <person name="Varghese N."/>
            <person name="Submissions S."/>
        </authorList>
    </citation>
    <scope>NUCLEOTIDE SEQUENCE [LARGE SCALE GENOMIC DNA]</scope>
    <source>
        <strain evidence="12">B4P</strain>
    </source>
</reference>
<evidence type="ECO:0000256" key="6">
    <source>
        <dbReference type="ARBA" id="ARBA00022970"/>
    </source>
</evidence>
<dbReference type="NCBIfam" id="TIGR01726">
    <property type="entry name" value="HEQRo_perm_3TM"/>
    <property type="match status" value="1"/>
</dbReference>
<organism evidence="11 12">
    <name type="scientific">Xaviernesmea oryzae</name>
    <dbReference type="NCBI Taxonomy" id="464029"/>
    <lineage>
        <taxon>Bacteria</taxon>
        <taxon>Pseudomonadati</taxon>
        <taxon>Pseudomonadota</taxon>
        <taxon>Alphaproteobacteria</taxon>
        <taxon>Hyphomicrobiales</taxon>
        <taxon>Rhizobiaceae</taxon>
        <taxon>Rhizobium/Agrobacterium group</taxon>
        <taxon>Xaviernesmea</taxon>
    </lineage>
</organism>
<dbReference type="InterPro" id="IPR000515">
    <property type="entry name" value="MetI-like"/>
</dbReference>
<keyword evidence="5 9" id="KW-0812">Transmembrane</keyword>
<dbReference type="Gene3D" id="1.10.3720.10">
    <property type="entry name" value="MetI-like"/>
    <property type="match status" value="1"/>
</dbReference>
<proteinExistence type="inferred from homology"/>
<dbReference type="SUPFAM" id="SSF161098">
    <property type="entry name" value="MetI-like"/>
    <property type="match status" value="1"/>
</dbReference>
<keyword evidence="12" id="KW-1185">Reference proteome</keyword>
<dbReference type="GO" id="GO:0006865">
    <property type="term" value="P:amino acid transport"/>
    <property type="evidence" value="ECO:0007669"/>
    <property type="project" value="UniProtKB-KW"/>
</dbReference>
<dbReference type="InterPro" id="IPR043429">
    <property type="entry name" value="ArtM/GltK/GlnP/TcyL/YhdX-like"/>
</dbReference>
<keyword evidence="6" id="KW-0029">Amino-acid transport</keyword>
<accession>A0A1X7DB56</accession>
<feature type="transmembrane region" description="Helical" evidence="9">
    <location>
        <begin position="58"/>
        <end position="79"/>
    </location>
</feature>
<evidence type="ECO:0000259" key="10">
    <source>
        <dbReference type="PROSITE" id="PS50928"/>
    </source>
</evidence>
<name>A0A1X7DB56_9HYPH</name>
<evidence type="ECO:0000313" key="12">
    <source>
        <dbReference type="Proteomes" id="UP000192903"/>
    </source>
</evidence>
<dbReference type="Pfam" id="PF00528">
    <property type="entry name" value="BPD_transp_1"/>
    <property type="match status" value="1"/>
</dbReference>
<dbReference type="RefSeq" id="WP_234810895.1">
    <property type="nucleotide sequence ID" value="NZ_FXAF01000002.1"/>
</dbReference>
<comment type="similarity">
    <text evidence="2">Belongs to the binding-protein-dependent transport system permease family. HisMQ subfamily.</text>
</comment>
<evidence type="ECO:0000256" key="2">
    <source>
        <dbReference type="ARBA" id="ARBA00010072"/>
    </source>
</evidence>
<evidence type="ECO:0000256" key="3">
    <source>
        <dbReference type="ARBA" id="ARBA00022448"/>
    </source>
</evidence>
<feature type="transmembrane region" description="Helical" evidence="9">
    <location>
        <begin position="189"/>
        <end position="207"/>
    </location>
</feature>
<feature type="transmembrane region" description="Helical" evidence="9">
    <location>
        <begin position="20"/>
        <end position="46"/>
    </location>
</feature>
<sequence length="231" mass="25302">MTWDFEVFWAYLFDPRIMAGALTTIIVATLCQALATAVGFLVALGLRGSPVWSAPARLYIGIFRGTPPLVLLLLFYFGLPQLGLRLSVLEAGVLGLSLYGAAYMAEIIKAGLNSVDKGQVEAARSLGFSRAGTMRSILLPQAVRIILPPFGNEFTSMMRTTSLLSVISFEELLRVTTLAINQTFRPLELYAVAALYYLAMTTAWMIVQHWLEARASRGTARPQNAPMALTH</sequence>
<evidence type="ECO:0000256" key="7">
    <source>
        <dbReference type="ARBA" id="ARBA00022989"/>
    </source>
</evidence>
<dbReference type="EMBL" id="FXAF01000002">
    <property type="protein sequence ID" value="SMF12213.1"/>
    <property type="molecule type" value="Genomic_DNA"/>
</dbReference>
<dbReference type="InterPro" id="IPR035906">
    <property type="entry name" value="MetI-like_sf"/>
</dbReference>
<evidence type="ECO:0000256" key="4">
    <source>
        <dbReference type="ARBA" id="ARBA00022475"/>
    </source>
</evidence>
<dbReference type="PROSITE" id="PS50928">
    <property type="entry name" value="ABC_TM1"/>
    <property type="match status" value="1"/>
</dbReference>
<dbReference type="InterPro" id="IPR010065">
    <property type="entry name" value="AA_ABC_transptr_permease_3TM"/>
</dbReference>
<evidence type="ECO:0000256" key="9">
    <source>
        <dbReference type="RuleBase" id="RU363032"/>
    </source>
</evidence>
<dbReference type="STRING" id="464029.SAMN02982989_5311"/>
<keyword evidence="7 9" id="KW-1133">Transmembrane helix</keyword>
<evidence type="ECO:0000256" key="8">
    <source>
        <dbReference type="ARBA" id="ARBA00023136"/>
    </source>
</evidence>
<dbReference type="AlphaFoldDB" id="A0A1X7DB56"/>
<evidence type="ECO:0000313" key="11">
    <source>
        <dbReference type="EMBL" id="SMF12213.1"/>
    </source>
</evidence>
<keyword evidence="4" id="KW-1003">Cell membrane</keyword>
<dbReference type="PANTHER" id="PTHR30614:SF0">
    <property type="entry name" value="L-CYSTINE TRANSPORT SYSTEM PERMEASE PROTEIN TCYL"/>
    <property type="match status" value="1"/>
</dbReference>
<dbReference type="PANTHER" id="PTHR30614">
    <property type="entry name" value="MEMBRANE COMPONENT OF AMINO ACID ABC TRANSPORTER"/>
    <property type="match status" value="1"/>
</dbReference>
<dbReference type="Proteomes" id="UP000192903">
    <property type="component" value="Unassembled WGS sequence"/>
</dbReference>
<keyword evidence="8 9" id="KW-0472">Membrane</keyword>
<evidence type="ECO:0000256" key="5">
    <source>
        <dbReference type="ARBA" id="ARBA00022692"/>
    </source>
</evidence>
<dbReference type="CDD" id="cd06261">
    <property type="entry name" value="TM_PBP2"/>
    <property type="match status" value="1"/>
</dbReference>
<dbReference type="GO" id="GO:0043190">
    <property type="term" value="C:ATP-binding cassette (ABC) transporter complex"/>
    <property type="evidence" value="ECO:0007669"/>
    <property type="project" value="InterPro"/>
</dbReference>
<feature type="domain" description="ABC transmembrane type-1" evidence="10">
    <location>
        <begin position="21"/>
        <end position="208"/>
    </location>
</feature>
<gene>
    <name evidence="11" type="ORF">SAMN02982989_5311</name>
</gene>
<keyword evidence="3 9" id="KW-0813">Transport</keyword>
<evidence type="ECO:0000256" key="1">
    <source>
        <dbReference type="ARBA" id="ARBA00004429"/>
    </source>
</evidence>
<comment type="subcellular location">
    <subcellularLocation>
        <location evidence="1">Cell inner membrane</location>
        <topology evidence="1">Multi-pass membrane protein</topology>
    </subcellularLocation>
    <subcellularLocation>
        <location evidence="9">Cell membrane</location>
        <topology evidence="9">Multi-pass membrane protein</topology>
    </subcellularLocation>
</comment>
<protein>
    <submittedName>
        <fullName evidence="11">Polar amino acid transport system permease protein</fullName>
    </submittedName>
</protein>
<dbReference type="GO" id="GO:0022857">
    <property type="term" value="F:transmembrane transporter activity"/>
    <property type="evidence" value="ECO:0007669"/>
    <property type="project" value="InterPro"/>
</dbReference>